<reference evidence="2 3" key="1">
    <citation type="submission" date="2018-08" db="EMBL/GenBank/DDBJ databases">
        <title>A genome reference for cultivated species of the human gut microbiota.</title>
        <authorList>
            <person name="Zou Y."/>
            <person name="Xue W."/>
            <person name="Luo G."/>
        </authorList>
    </citation>
    <scope>NUCLEOTIDE SEQUENCE [LARGE SCALE GENOMIC DNA]</scope>
    <source>
        <strain evidence="2 3">OM02-6</strain>
    </source>
</reference>
<dbReference type="AlphaFoldDB" id="A0A3E5FRM6"/>
<sequence length="103" mass="11530">MKLYDKIKIKYNPSEPESSTDILTPSIKNLVPFLASGTIFITIGFFLSGARALTCKIQHKGEMKEKEILPPEEHINSNKTNKNNRNLALRILVVLILLGGTFC</sequence>
<proteinExistence type="predicted"/>
<feature type="transmembrane region" description="Helical" evidence="1">
    <location>
        <begin position="33"/>
        <end position="54"/>
    </location>
</feature>
<gene>
    <name evidence="2" type="ORF">DXB31_05890</name>
</gene>
<dbReference type="RefSeq" id="WP_117604866.1">
    <property type="nucleotide sequence ID" value="NZ_CAXVJN010000009.1"/>
</dbReference>
<evidence type="ECO:0000313" key="3">
    <source>
        <dbReference type="Proteomes" id="UP000261087"/>
    </source>
</evidence>
<dbReference type="Proteomes" id="UP000261087">
    <property type="component" value="Unassembled WGS sequence"/>
</dbReference>
<dbReference type="EMBL" id="QSVF01000011">
    <property type="protein sequence ID" value="RGO10361.1"/>
    <property type="molecule type" value="Genomic_DNA"/>
</dbReference>
<name>A0A3E5FRM6_9FIRM</name>
<protein>
    <submittedName>
        <fullName evidence="2">Uncharacterized protein</fullName>
    </submittedName>
</protein>
<feature type="transmembrane region" description="Helical" evidence="1">
    <location>
        <begin position="87"/>
        <end position="102"/>
    </location>
</feature>
<comment type="caution">
    <text evidence="2">The sequence shown here is derived from an EMBL/GenBank/DDBJ whole genome shotgun (WGS) entry which is preliminary data.</text>
</comment>
<evidence type="ECO:0000256" key="1">
    <source>
        <dbReference type="SAM" id="Phobius"/>
    </source>
</evidence>
<organism evidence="2 3">
    <name type="scientific">Thomasclavelia spiroformis</name>
    <dbReference type="NCBI Taxonomy" id="29348"/>
    <lineage>
        <taxon>Bacteria</taxon>
        <taxon>Bacillati</taxon>
        <taxon>Bacillota</taxon>
        <taxon>Erysipelotrichia</taxon>
        <taxon>Erysipelotrichales</taxon>
        <taxon>Coprobacillaceae</taxon>
        <taxon>Thomasclavelia</taxon>
    </lineage>
</organism>
<keyword evidence="1" id="KW-1133">Transmembrane helix</keyword>
<keyword evidence="1" id="KW-0812">Transmembrane</keyword>
<keyword evidence="1" id="KW-0472">Membrane</keyword>
<accession>A0A3E5FRM6</accession>
<evidence type="ECO:0000313" key="2">
    <source>
        <dbReference type="EMBL" id="RGO10361.1"/>
    </source>
</evidence>